<feature type="region of interest" description="Disordered" evidence="1">
    <location>
        <begin position="143"/>
        <end position="163"/>
    </location>
</feature>
<keyword evidence="3" id="KW-1185">Reference proteome</keyword>
<accession>A0ABC8UT00</accession>
<dbReference type="AlphaFoldDB" id="A0ABC8UT00"/>
<sequence length="196" mass="21086">MECRSQDSFHVLGGLGEMEFPKTTVQGSVCKVGAKTSEILPTDGGKFERKDDVCNWSHSLSSEAGKAMEASDSVNNCSHSKEPEDGTPEMETLKATCSPENAEETSSSVDILDKSDGSIDEKKYRKDTQASVSCQNGCKDMEIEESGPIEGLNGSKGEKNSGDPSCQVMMLESYVLQLLCVQVLKEAFAQGIAKKV</sequence>
<gene>
    <name evidence="2" type="ORF">ILEXP_LOCUS54432</name>
</gene>
<name>A0ABC8UT00_9AQUA</name>
<protein>
    <submittedName>
        <fullName evidence="2">Uncharacterized protein</fullName>
    </submittedName>
</protein>
<feature type="region of interest" description="Disordered" evidence="1">
    <location>
        <begin position="65"/>
        <end position="116"/>
    </location>
</feature>
<evidence type="ECO:0000313" key="2">
    <source>
        <dbReference type="EMBL" id="CAK9184139.1"/>
    </source>
</evidence>
<comment type="caution">
    <text evidence="2">The sequence shown here is derived from an EMBL/GenBank/DDBJ whole genome shotgun (WGS) entry which is preliminary data.</text>
</comment>
<evidence type="ECO:0000256" key="1">
    <source>
        <dbReference type="SAM" id="MobiDB-lite"/>
    </source>
</evidence>
<dbReference type="PANTHER" id="PTHR37722">
    <property type="entry name" value="OS01G0167700 PROTEIN"/>
    <property type="match status" value="1"/>
</dbReference>
<organism evidence="2 3">
    <name type="scientific">Ilex paraguariensis</name>
    <name type="common">yerba mate</name>
    <dbReference type="NCBI Taxonomy" id="185542"/>
    <lineage>
        <taxon>Eukaryota</taxon>
        <taxon>Viridiplantae</taxon>
        <taxon>Streptophyta</taxon>
        <taxon>Embryophyta</taxon>
        <taxon>Tracheophyta</taxon>
        <taxon>Spermatophyta</taxon>
        <taxon>Magnoliopsida</taxon>
        <taxon>eudicotyledons</taxon>
        <taxon>Gunneridae</taxon>
        <taxon>Pentapetalae</taxon>
        <taxon>asterids</taxon>
        <taxon>campanulids</taxon>
        <taxon>Aquifoliales</taxon>
        <taxon>Aquifoliaceae</taxon>
        <taxon>Ilex</taxon>
    </lineage>
</organism>
<proteinExistence type="predicted"/>
<reference evidence="2 3" key="1">
    <citation type="submission" date="2024-02" db="EMBL/GenBank/DDBJ databases">
        <authorList>
            <person name="Vignale AGUSTIN F."/>
            <person name="Sosa J E."/>
            <person name="Modenutti C."/>
        </authorList>
    </citation>
    <scope>NUCLEOTIDE SEQUENCE [LARGE SCALE GENOMIC DNA]</scope>
</reference>
<evidence type="ECO:0000313" key="3">
    <source>
        <dbReference type="Proteomes" id="UP001642360"/>
    </source>
</evidence>
<dbReference type="Proteomes" id="UP001642360">
    <property type="component" value="Unassembled WGS sequence"/>
</dbReference>
<dbReference type="PANTHER" id="PTHR37722:SF2">
    <property type="entry name" value="OS01G0167700 PROTEIN"/>
    <property type="match status" value="1"/>
</dbReference>
<dbReference type="EMBL" id="CAUOFW020008849">
    <property type="protein sequence ID" value="CAK9184139.1"/>
    <property type="molecule type" value="Genomic_DNA"/>
</dbReference>